<keyword evidence="2 5" id="KW-0238">DNA-binding</keyword>
<proteinExistence type="inferred from homology"/>
<dbReference type="PANTHER" id="PTHR11352:SF0">
    <property type="entry name" value="PROLIFERATING CELL NUCLEAR ANTIGEN"/>
    <property type="match status" value="1"/>
</dbReference>
<feature type="domain" description="Proliferating cell nuclear antigen PCNA N-terminal" evidence="6">
    <location>
        <begin position="1"/>
        <end position="118"/>
    </location>
</feature>
<protein>
    <recommendedName>
        <fullName evidence="4">DNA sliding clamp PCNA</fullName>
    </recommendedName>
</protein>
<keyword evidence="4" id="KW-0539">Nucleus</keyword>
<name>L5LXY2_MYODS</name>
<dbReference type="GO" id="GO:0003677">
    <property type="term" value="F:DNA binding"/>
    <property type="evidence" value="ECO:0007669"/>
    <property type="project" value="UniProtKB-KW"/>
</dbReference>
<dbReference type="GO" id="GO:0006298">
    <property type="term" value="P:mismatch repair"/>
    <property type="evidence" value="ECO:0007669"/>
    <property type="project" value="TreeGrafter"/>
</dbReference>
<evidence type="ECO:0000256" key="5">
    <source>
        <dbReference type="RuleBase" id="RU003671"/>
    </source>
</evidence>
<dbReference type="GO" id="GO:0006275">
    <property type="term" value="P:regulation of DNA replication"/>
    <property type="evidence" value="ECO:0007669"/>
    <property type="project" value="InterPro"/>
</dbReference>
<dbReference type="PRINTS" id="PR00339">
    <property type="entry name" value="PCNACYCLIN"/>
</dbReference>
<keyword evidence="5" id="KW-0235">DNA replication</keyword>
<dbReference type="SUPFAM" id="SSF55979">
    <property type="entry name" value="DNA clamp"/>
    <property type="match status" value="1"/>
</dbReference>
<evidence type="ECO:0000256" key="3">
    <source>
        <dbReference type="ARBA" id="ARBA00045553"/>
    </source>
</evidence>
<dbReference type="InterPro" id="IPR046938">
    <property type="entry name" value="DNA_clamp_sf"/>
</dbReference>
<dbReference type="Pfam" id="PF02747">
    <property type="entry name" value="PCNA_C"/>
    <property type="match status" value="1"/>
</dbReference>
<comment type="function">
    <text evidence="4">This protein is an auxiliary protein of DNA polymerase delta and is involved in the control of eukaryotic DNA replication by increasing the polymerase's processivity during elongation of the leading strand.</text>
</comment>
<dbReference type="GO" id="GO:0019985">
    <property type="term" value="P:translesion synthesis"/>
    <property type="evidence" value="ECO:0007669"/>
    <property type="project" value="TreeGrafter"/>
</dbReference>
<dbReference type="EMBL" id="KB106582">
    <property type="protein sequence ID" value="ELK30912.1"/>
    <property type="molecule type" value="Genomic_DNA"/>
</dbReference>
<reference evidence="9" key="1">
    <citation type="journal article" date="2013" name="Science">
        <title>Comparative analysis of bat genomes provides insight into the evolution of flight and immunity.</title>
        <authorList>
            <person name="Zhang G."/>
            <person name="Cowled C."/>
            <person name="Shi Z."/>
            <person name="Huang Z."/>
            <person name="Bishop-Lilly K.A."/>
            <person name="Fang X."/>
            <person name="Wynne J.W."/>
            <person name="Xiong Z."/>
            <person name="Baker M.L."/>
            <person name="Zhao W."/>
            <person name="Tachedjian M."/>
            <person name="Zhu Y."/>
            <person name="Zhou P."/>
            <person name="Jiang X."/>
            <person name="Ng J."/>
            <person name="Yang L."/>
            <person name="Wu L."/>
            <person name="Xiao J."/>
            <person name="Feng Y."/>
            <person name="Chen Y."/>
            <person name="Sun X."/>
            <person name="Zhang Y."/>
            <person name="Marsh G.A."/>
            <person name="Crameri G."/>
            <person name="Broder C.C."/>
            <person name="Frey K.G."/>
            <person name="Wang L.F."/>
            <person name="Wang J."/>
        </authorList>
    </citation>
    <scope>NUCLEOTIDE SEQUENCE [LARGE SCALE GENOMIC DNA]</scope>
</reference>
<dbReference type="GO" id="GO:0006272">
    <property type="term" value="P:leading strand elongation"/>
    <property type="evidence" value="ECO:0007669"/>
    <property type="project" value="TreeGrafter"/>
</dbReference>
<accession>L5LXY2</accession>
<dbReference type="InterPro" id="IPR000730">
    <property type="entry name" value="Pr_cel_nuc_antig"/>
</dbReference>
<dbReference type="Proteomes" id="UP000010556">
    <property type="component" value="Unassembled WGS sequence"/>
</dbReference>
<feature type="domain" description="Proliferating cell nuclear antigen PCNA C-terminal" evidence="7">
    <location>
        <begin position="122"/>
        <end position="153"/>
    </location>
</feature>
<gene>
    <name evidence="8" type="ORF">MDA_GLEAN10021170</name>
</gene>
<evidence type="ECO:0000259" key="6">
    <source>
        <dbReference type="Pfam" id="PF00705"/>
    </source>
</evidence>
<dbReference type="CDD" id="cd00577">
    <property type="entry name" value="PCNA"/>
    <property type="match status" value="1"/>
</dbReference>
<evidence type="ECO:0000313" key="9">
    <source>
        <dbReference type="Proteomes" id="UP000010556"/>
    </source>
</evidence>
<comment type="similarity">
    <text evidence="1 5">Belongs to the PCNA family.</text>
</comment>
<evidence type="ECO:0000259" key="7">
    <source>
        <dbReference type="Pfam" id="PF02747"/>
    </source>
</evidence>
<keyword evidence="9" id="KW-1185">Reference proteome</keyword>
<sequence length="162" mass="17767">MFTESLVQGSILKEVLETLKNLISEACWDISSSSVNLQSVDSSHVSLVQLTLRSEGCDRNLARGVNLTSMSEILNCAGNEDITTLRAEDNADTLAPVFEAPHQEKVPDCEMKLMDLDVAQLGIPEQEDSCVVKILPSGEFARVCRDLSHTGDVLEFPVQNME</sequence>
<evidence type="ECO:0000256" key="2">
    <source>
        <dbReference type="ARBA" id="ARBA00023125"/>
    </source>
</evidence>
<dbReference type="GO" id="GO:0043626">
    <property type="term" value="C:PCNA complex"/>
    <property type="evidence" value="ECO:0007669"/>
    <property type="project" value="TreeGrafter"/>
</dbReference>
<organism evidence="8 9">
    <name type="scientific">Myotis davidii</name>
    <name type="common">David's myotis</name>
    <dbReference type="NCBI Taxonomy" id="225400"/>
    <lineage>
        <taxon>Eukaryota</taxon>
        <taxon>Metazoa</taxon>
        <taxon>Chordata</taxon>
        <taxon>Craniata</taxon>
        <taxon>Vertebrata</taxon>
        <taxon>Euteleostomi</taxon>
        <taxon>Mammalia</taxon>
        <taxon>Eutheria</taxon>
        <taxon>Laurasiatheria</taxon>
        <taxon>Chiroptera</taxon>
        <taxon>Yangochiroptera</taxon>
        <taxon>Vespertilionidae</taxon>
        <taxon>Myotis</taxon>
    </lineage>
</organism>
<dbReference type="NCBIfam" id="TIGR00590">
    <property type="entry name" value="pcna"/>
    <property type="match status" value="1"/>
</dbReference>
<dbReference type="InterPro" id="IPR022648">
    <property type="entry name" value="Pr_cel_nuc_antig_N"/>
</dbReference>
<dbReference type="Pfam" id="PF00705">
    <property type="entry name" value="PCNA_N"/>
    <property type="match status" value="1"/>
</dbReference>
<comment type="subcellular location">
    <subcellularLocation>
        <location evidence="4">Nucleus</location>
    </subcellularLocation>
</comment>
<dbReference type="Gene3D" id="3.10.150.10">
    <property type="entry name" value="DNA Polymerase III, subunit A, domain 2"/>
    <property type="match status" value="1"/>
</dbReference>
<comment type="function">
    <text evidence="3">Auxiliary protein of DNA polymerase delta and epsilon, is involved in the control of eukaryotic DNA replication by increasing the polymerase's processibility during elongation of the leading strand. Induces a robust stimulatory effect on the 3'-5' exonuclease and 3'-phosphodiesterase, but not apurinic-apyrimidinic (AP) endonuclease, APEX2 activities. Has to be loaded onto DNA in order to be able to stimulate APEX2. Plays a key role in DNA damage response (DDR) by being conveniently positioned at the replication fork to coordinate DNA replication with DNA repair and DNA damage tolerance pathways. Acts as a loading platform to recruit DDR proteins that allow completion of DNA replication after DNA damage and promote postreplication repair: Monoubiquitinated PCNA leads to recruitment of translesion (TLS) polymerases, while 'Lys-63'-linked polyubiquitination of PCNA is involved in error-free pathway and employs recombination mechanisms to synthesize across the lesion.</text>
</comment>
<evidence type="ECO:0000256" key="4">
    <source>
        <dbReference type="RuleBase" id="RU000641"/>
    </source>
</evidence>
<dbReference type="GO" id="GO:0030337">
    <property type="term" value="F:DNA polymerase processivity factor activity"/>
    <property type="evidence" value="ECO:0007669"/>
    <property type="project" value="InterPro"/>
</dbReference>
<dbReference type="AlphaFoldDB" id="L5LXY2"/>
<dbReference type="InterPro" id="IPR022649">
    <property type="entry name" value="Pr_cel_nuc_antig_C"/>
</dbReference>
<dbReference type="PANTHER" id="PTHR11352">
    <property type="entry name" value="PROLIFERATING CELL NUCLEAR ANTIGEN"/>
    <property type="match status" value="1"/>
</dbReference>
<evidence type="ECO:0000256" key="1">
    <source>
        <dbReference type="ARBA" id="ARBA00010462"/>
    </source>
</evidence>
<evidence type="ECO:0000313" key="8">
    <source>
        <dbReference type="EMBL" id="ELK30912.1"/>
    </source>
</evidence>